<reference evidence="1" key="2">
    <citation type="journal article" name="Front. Microbiol.">
        <title>Degradative Capacity of Two Strains of Rhodonia placenta: From Phenotype to Genotype.</title>
        <authorList>
            <person name="Kolle M."/>
            <person name="Horta M.A.C."/>
            <person name="Nowrousian M."/>
            <person name="Ohm R.A."/>
            <person name="Benz J.P."/>
            <person name="Pilgard A."/>
        </authorList>
    </citation>
    <scope>NUCLEOTIDE SEQUENCE</scope>
    <source>
        <strain evidence="1">FPRL280</strain>
    </source>
</reference>
<protein>
    <submittedName>
        <fullName evidence="1">Uncharacterized protein</fullName>
    </submittedName>
</protein>
<comment type="caution">
    <text evidence="1">The sequence shown here is derived from an EMBL/GenBank/DDBJ whole genome shotgun (WGS) entry which is preliminary data.</text>
</comment>
<organism evidence="1 2">
    <name type="scientific">Rhodonia placenta</name>
    <dbReference type="NCBI Taxonomy" id="104341"/>
    <lineage>
        <taxon>Eukaryota</taxon>
        <taxon>Fungi</taxon>
        <taxon>Dikarya</taxon>
        <taxon>Basidiomycota</taxon>
        <taxon>Agaricomycotina</taxon>
        <taxon>Agaricomycetes</taxon>
        <taxon>Polyporales</taxon>
        <taxon>Adustoporiaceae</taxon>
        <taxon>Rhodonia</taxon>
    </lineage>
</organism>
<proteinExistence type="predicted"/>
<accession>A0A8H7TYT3</accession>
<dbReference type="Proteomes" id="UP000639403">
    <property type="component" value="Unassembled WGS sequence"/>
</dbReference>
<sequence length="51" mass="5454">MSFEDPILSCGYDRGVCHSHATKSPGVSSGISQECHPVRAHILIASSILCR</sequence>
<evidence type="ECO:0000313" key="1">
    <source>
        <dbReference type="EMBL" id="KAF9807139.1"/>
    </source>
</evidence>
<dbReference type="AlphaFoldDB" id="A0A8H7TYT3"/>
<reference evidence="1" key="1">
    <citation type="submission" date="2020-11" db="EMBL/GenBank/DDBJ databases">
        <authorList>
            <person name="Koelle M."/>
            <person name="Horta M.A.C."/>
            <person name="Nowrousian M."/>
            <person name="Ohm R.A."/>
            <person name="Benz P."/>
            <person name="Pilgard A."/>
        </authorList>
    </citation>
    <scope>NUCLEOTIDE SEQUENCE</scope>
    <source>
        <strain evidence="1">FPRL280</strain>
    </source>
</reference>
<evidence type="ECO:0000313" key="2">
    <source>
        <dbReference type="Proteomes" id="UP000639403"/>
    </source>
</evidence>
<name>A0A8H7TYT3_9APHY</name>
<dbReference type="EMBL" id="JADOXO010000292">
    <property type="protein sequence ID" value="KAF9807139.1"/>
    <property type="molecule type" value="Genomic_DNA"/>
</dbReference>
<gene>
    <name evidence="1" type="ORF">IEO21_08371</name>
</gene>